<protein>
    <submittedName>
        <fullName evidence="1">Uncharacterized protein</fullName>
    </submittedName>
</protein>
<gene>
    <name evidence="1" type="ORF">Cba03nite_47020</name>
</gene>
<name>A0A8J3NKT8_9ACTN</name>
<accession>A0A8J3NKT8</accession>
<proteinExistence type="predicted"/>
<comment type="caution">
    <text evidence="1">The sequence shown here is derived from an EMBL/GenBank/DDBJ whole genome shotgun (WGS) entry which is preliminary data.</text>
</comment>
<dbReference type="Proteomes" id="UP000601223">
    <property type="component" value="Unassembled WGS sequence"/>
</dbReference>
<evidence type="ECO:0000313" key="1">
    <source>
        <dbReference type="EMBL" id="GIF83353.1"/>
    </source>
</evidence>
<organism evidence="1 2">
    <name type="scientific">Catellatospora bangladeshensis</name>
    <dbReference type="NCBI Taxonomy" id="310355"/>
    <lineage>
        <taxon>Bacteria</taxon>
        <taxon>Bacillati</taxon>
        <taxon>Actinomycetota</taxon>
        <taxon>Actinomycetes</taxon>
        <taxon>Micromonosporales</taxon>
        <taxon>Micromonosporaceae</taxon>
        <taxon>Catellatospora</taxon>
    </lineage>
</organism>
<reference evidence="1 2" key="1">
    <citation type="submission" date="2021-01" db="EMBL/GenBank/DDBJ databases">
        <title>Whole genome shotgun sequence of Catellatospora bangladeshensis NBRC 107357.</title>
        <authorList>
            <person name="Komaki H."/>
            <person name="Tamura T."/>
        </authorList>
    </citation>
    <scope>NUCLEOTIDE SEQUENCE [LARGE SCALE GENOMIC DNA]</scope>
    <source>
        <strain evidence="1 2">NBRC 107357</strain>
    </source>
</reference>
<keyword evidence="2" id="KW-1185">Reference proteome</keyword>
<dbReference type="AlphaFoldDB" id="A0A8J3NKT8"/>
<sequence length="101" mass="10899">MDLCAIDDGRSFGGEVCGKGLMFSLLSVRAEDGCGAVVPPSRETIRPERAGQNVREAIVRQRAGRTRPLVAVGTVIGFRGDRAGVEQNVEQRPAPYCTQLR</sequence>
<evidence type="ECO:0000313" key="2">
    <source>
        <dbReference type="Proteomes" id="UP000601223"/>
    </source>
</evidence>
<dbReference type="EMBL" id="BONF01000028">
    <property type="protein sequence ID" value="GIF83353.1"/>
    <property type="molecule type" value="Genomic_DNA"/>
</dbReference>